<evidence type="ECO:0000259" key="3">
    <source>
        <dbReference type="Pfam" id="PF01887"/>
    </source>
</evidence>
<dbReference type="Pfam" id="PF01887">
    <property type="entry name" value="SAM_HAT_N"/>
    <property type="match status" value="1"/>
</dbReference>
<dbReference type="SUPFAM" id="SSF101852">
    <property type="entry name" value="Bacterial fluorinating enzyme, C-terminal domain"/>
    <property type="match status" value="1"/>
</dbReference>
<sequence>MCNFETKIRILDLKPVTITSDFGTRDFYAAVVTGRLLSLQPALNIVTVTHQIRQYDVFQASVVVRNTFGSFPEGSVHLVLVNGSSAIQNRQLALRYKNHYFVGPDNGLYGLVFDENPDEIIELNSVEIEHDTFPELDICTHAAVHLAEGKNISELGDKTTELVSSMPFKPTSDNNTIKGMVIYIDNYHNAITNITRRMFDKLNKSGKFTIRFGKYFTQKISPTYNYAPEAELVAVFGSTGLLEIALYQASARELLGIRVSDVVRIDFE</sequence>
<comment type="caution">
    <text evidence="5">The sequence shown here is derived from an EMBL/GenBank/DDBJ whole genome shotgun (WGS) entry which is preliminary data.</text>
</comment>
<dbReference type="InterPro" id="IPR046469">
    <property type="entry name" value="SAM_HAT_N"/>
</dbReference>
<dbReference type="PANTHER" id="PTHR35092:SF1">
    <property type="entry name" value="CHLORINASE MJ1651"/>
    <property type="match status" value="1"/>
</dbReference>
<dbReference type="Gene3D" id="2.40.30.90">
    <property type="entry name" value="Bacterial fluorinating enzyme like"/>
    <property type="match status" value="1"/>
</dbReference>
<protein>
    <recommendedName>
        <fullName evidence="6">Adenosyl-chloride synthase</fullName>
    </recommendedName>
</protein>
<dbReference type="PIRSF" id="PIRSF006779">
    <property type="entry name" value="UCP006779"/>
    <property type="match status" value="1"/>
</dbReference>
<dbReference type="InterPro" id="IPR002747">
    <property type="entry name" value="SAM_OH_AdoTrfase"/>
</dbReference>
<name>A0A644WR16_9ZZZZ</name>
<gene>
    <name evidence="5" type="ORF">SDC9_52478</name>
</gene>
<dbReference type="PANTHER" id="PTHR35092">
    <property type="entry name" value="CHLORINASE MJ1651"/>
    <property type="match status" value="1"/>
</dbReference>
<dbReference type="SUPFAM" id="SSF102522">
    <property type="entry name" value="Bacterial fluorinating enzyme, N-terminal domain"/>
    <property type="match status" value="1"/>
</dbReference>
<keyword evidence="1" id="KW-0949">S-adenosyl-L-methionine</keyword>
<comment type="similarity">
    <text evidence="2">Belongs to the SAM hydrolase / SAM-dependent halogenase family.</text>
</comment>
<dbReference type="InterPro" id="IPR023227">
    <property type="entry name" value="SAM_OH_AdoTrfase_C_sf"/>
</dbReference>
<evidence type="ECO:0000313" key="5">
    <source>
        <dbReference type="EMBL" id="MPM06182.1"/>
    </source>
</evidence>
<evidence type="ECO:0000256" key="2">
    <source>
        <dbReference type="ARBA" id="ARBA00024035"/>
    </source>
</evidence>
<dbReference type="AlphaFoldDB" id="A0A644WR16"/>
<evidence type="ECO:0000259" key="4">
    <source>
        <dbReference type="Pfam" id="PF20257"/>
    </source>
</evidence>
<proteinExistence type="inferred from homology"/>
<dbReference type="Gene3D" id="3.40.50.10790">
    <property type="entry name" value="S-adenosyl-l-methionine hydroxide adenosyltransferase, N-terminal"/>
    <property type="match status" value="1"/>
</dbReference>
<evidence type="ECO:0000256" key="1">
    <source>
        <dbReference type="ARBA" id="ARBA00022691"/>
    </source>
</evidence>
<dbReference type="Pfam" id="PF20257">
    <property type="entry name" value="SAM_HAT_C"/>
    <property type="match status" value="1"/>
</dbReference>
<feature type="domain" description="S-adenosyl-l-methionine hydroxide adenosyltransferase C-terminal" evidence="4">
    <location>
        <begin position="179"/>
        <end position="264"/>
    </location>
</feature>
<dbReference type="InterPro" id="IPR046470">
    <property type="entry name" value="SAM_HAT_C"/>
</dbReference>
<dbReference type="EMBL" id="VSSQ01001206">
    <property type="protein sequence ID" value="MPM06182.1"/>
    <property type="molecule type" value="Genomic_DNA"/>
</dbReference>
<evidence type="ECO:0008006" key="6">
    <source>
        <dbReference type="Google" id="ProtNLM"/>
    </source>
</evidence>
<accession>A0A644WR16</accession>
<feature type="domain" description="S-adenosyl-l-methionine hydroxide adenosyltransferase N-terminal" evidence="3">
    <location>
        <begin position="16"/>
        <end position="156"/>
    </location>
</feature>
<dbReference type="InterPro" id="IPR023228">
    <property type="entry name" value="SAM_OH_AdoTrfase_N_sf"/>
</dbReference>
<reference evidence="5" key="1">
    <citation type="submission" date="2019-08" db="EMBL/GenBank/DDBJ databases">
        <authorList>
            <person name="Kucharzyk K."/>
            <person name="Murdoch R.W."/>
            <person name="Higgins S."/>
            <person name="Loffler F."/>
        </authorList>
    </citation>
    <scope>NUCLEOTIDE SEQUENCE</scope>
</reference>
<organism evidence="5">
    <name type="scientific">bioreactor metagenome</name>
    <dbReference type="NCBI Taxonomy" id="1076179"/>
    <lineage>
        <taxon>unclassified sequences</taxon>
        <taxon>metagenomes</taxon>
        <taxon>ecological metagenomes</taxon>
    </lineage>
</organism>